<sequence length="875" mass="96385">MELSTHHIQFYKFQPSPCTCLARSNGGLIAIGRSNGTIEIYDENLNFFMVARVLSSFSTSVESLAWVGTRLFCTGATGQVSEVDFLHSCLGETSLLLGSYVARCLTKIDGGVVVGNDDGFVLEYPMGEHFESPRTLLRISGKVLCIASTTSLPTVFAVGSSSGSLLVFDYAHAPDIRHTLISESTRCVIWSLLFVSGFLFSGDSNGTVNVWDVLVGGLLQSFSSHAAHVLALTATPDGFTVFSGGADALVRRYEFCKSDDETHWELSGILRGCRRDIRGLAYIPGQRYDPGSHPLKADSRFEPHRLIAVGLDARLQVLACEQSERGMDAKADAHRALTTQVGRIRSFTSPGLAHCAALPFWPASVAPSRPPPIHFVTKTTPSCDDQVEHTIRLGLLNYPEKLVLVRLAQPESNGKQKHGSKLIRLSEQPLQLAEIFPRKGMEIVTSVLSPCGHFIAYSDTARTRVLKVVLQPENPDGEVQSSVRIKKVSWEIESRTRKPATKRRYSDCSNESPDRSDRTIPDTSVLSVTSSSETDTETDDISPEEVAKFFALDQPMANDSSVVGLSTTSTADSFIISDENRNDSHSELPSAHCLAFSPDSERIIMVTRLTDELCCVSVQTGLELWRIRIDPEPDLEFHAHVLSMSRVPGPLGHMVAVGCSDGRVRLYTVSDGKHLFTCPCVQSISGHPALPITVVFANEPSDRVTDEKMSGVRFSVLYTSGQVTEWILTFVEPPESDINQSVGMTSDQIPLGFRIIPKMNQWLTTFWRKMGNEISCTLGVFHSLDYLSKNKWLIGSDRYLAILSNEEPFGRGMLRKILKNKSDKKLNYCLKICKNFESIIQAAVLNEQEIAVVTLYSAGIALNLTSPLERRQFGT</sequence>
<dbReference type="InterPro" id="IPR015943">
    <property type="entry name" value="WD40/YVTN_repeat-like_dom_sf"/>
</dbReference>
<dbReference type="GO" id="GO:0034455">
    <property type="term" value="C:t-UTP complex"/>
    <property type="evidence" value="ECO:0007669"/>
    <property type="project" value="TreeGrafter"/>
</dbReference>
<dbReference type="InterPro" id="IPR001680">
    <property type="entry name" value="WD40_rpt"/>
</dbReference>
<feature type="compositionally biased region" description="Low complexity" evidence="2">
    <location>
        <begin position="522"/>
        <end position="533"/>
    </location>
</feature>
<reference evidence="3" key="1">
    <citation type="submission" date="2024-06" db="EMBL/GenBank/DDBJ databases">
        <authorList>
            <person name="Liu X."/>
            <person name="Lenzi L."/>
            <person name="Haldenby T S."/>
            <person name="Uol C."/>
        </authorList>
    </citation>
    <scope>NUCLEOTIDE SEQUENCE</scope>
</reference>
<feature type="repeat" description="WD" evidence="1">
    <location>
        <begin position="222"/>
        <end position="254"/>
    </location>
</feature>
<comment type="caution">
    <text evidence="3">The sequence shown here is derived from an EMBL/GenBank/DDBJ whole genome shotgun (WGS) entry which is preliminary data.</text>
</comment>
<evidence type="ECO:0000313" key="4">
    <source>
        <dbReference type="Proteomes" id="UP001497525"/>
    </source>
</evidence>
<evidence type="ECO:0000256" key="2">
    <source>
        <dbReference type="SAM" id="MobiDB-lite"/>
    </source>
</evidence>
<dbReference type="InterPro" id="IPR036322">
    <property type="entry name" value="WD40_repeat_dom_sf"/>
</dbReference>
<gene>
    <name evidence="3" type="ORF">CDAUBV1_LOCUS7556</name>
</gene>
<dbReference type="Gene3D" id="2.130.10.10">
    <property type="entry name" value="YVTN repeat-like/Quinoprotein amine dehydrogenase"/>
    <property type="match status" value="2"/>
</dbReference>
<keyword evidence="1" id="KW-0853">WD repeat</keyword>
<name>A0AAV2TD89_CALDB</name>
<dbReference type="Proteomes" id="UP001497525">
    <property type="component" value="Unassembled WGS sequence"/>
</dbReference>
<dbReference type="GO" id="GO:0030686">
    <property type="term" value="C:90S preribosome"/>
    <property type="evidence" value="ECO:0007669"/>
    <property type="project" value="InterPro"/>
</dbReference>
<dbReference type="InterPro" id="IPR046351">
    <property type="entry name" value="UTP4"/>
</dbReference>
<organism evidence="3 4">
    <name type="scientific">Calicophoron daubneyi</name>
    <name type="common">Rumen fluke</name>
    <name type="synonym">Paramphistomum daubneyi</name>
    <dbReference type="NCBI Taxonomy" id="300641"/>
    <lineage>
        <taxon>Eukaryota</taxon>
        <taxon>Metazoa</taxon>
        <taxon>Spiralia</taxon>
        <taxon>Lophotrochozoa</taxon>
        <taxon>Platyhelminthes</taxon>
        <taxon>Trematoda</taxon>
        <taxon>Digenea</taxon>
        <taxon>Plagiorchiida</taxon>
        <taxon>Pronocephalata</taxon>
        <taxon>Paramphistomoidea</taxon>
        <taxon>Paramphistomidae</taxon>
        <taxon>Calicophoron</taxon>
    </lineage>
</organism>
<dbReference type="Pfam" id="PF00400">
    <property type="entry name" value="WD40"/>
    <property type="match status" value="1"/>
</dbReference>
<protein>
    <submittedName>
        <fullName evidence="3">Uncharacterized protein</fullName>
    </submittedName>
</protein>
<dbReference type="PANTHER" id="PTHR44163:SF1">
    <property type="entry name" value="U3 SMALL NUCLEOLAR RNA-ASSOCIATED PROTEIN 4 HOMOLOG"/>
    <property type="match status" value="1"/>
</dbReference>
<dbReference type="EMBL" id="CAXLJL010000190">
    <property type="protein sequence ID" value="CAL5134358.1"/>
    <property type="molecule type" value="Genomic_DNA"/>
</dbReference>
<dbReference type="AlphaFoldDB" id="A0AAV2TD89"/>
<evidence type="ECO:0000256" key="1">
    <source>
        <dbReference type="PROSITE-ProRule" id="PRU00221"/>
    </source>
</evidence>
<accession>A0AAV2TD89</accession>
<feature type="region of interest" description="Disordered" evidence="2">
    <location>
        <begin position="499"/>
        <end position="541"/>
    </location>
</feature>
<dbReference type="SMART" id="SM00320">
    <property type="entry name" value="WD40"/>
    <property type="match status" value="5"/>
</dbReference>
<dbReference type="SUPFAM" id="SSF50978">
    <property type="entry name" value="WD40 repeat-like"/>
    <property type="match status" value="1"/>
</dbReference>
<dbReference type="InterPro" id="IPR011047">
    <property type="entry name" value="Quinoprotein_ADH-like_sf"/>
</dbReference>
<dbReference type="GO" id="GO:0032040">
    <property type="term" value="C:small-subunit processome"/>
    <property type="evidence" value="ECO:0007669"/>
    <property type="project" value="TreeGrafter"/>
</dbReference>
<dbReference type="GO" id="GO:0003723">
    <property type="term" value="F:RNA binding"/>
    <property type="evidence" value="ECO:0007669"/>
    <property type="project" value="TreeGrafter"/>
</dbReference>
<dbReference type="PANTHER" id="PTHR44163">
    <property type="entry name" value="U3 SMALL NUCLEOLAR RNA-ASSOCIATED PROTEIN 4 HOMOLOG"/>
    <property type="match status" value="1"/>
</dbReference>
<evidence type="ECO:0000313" key="3">
    <source>
        <dbReference type="EMBL" id="CAL5134358.1"/>
    </source>
</evidence>
<dbReference type="SUPFAM" id="SSF50998">
    <property type="entry name" value="Quinoprotein alcohol dehydrogenase-like"/>
    <property type="match status" value="1"/>
</dbReference>
<dbReference type="GO" id="GO:0000462">
    <property type="term" value="P:maturation of SSU-rRNA from tricistronic rRNA transcript (SSU-rRNA, 5.8S rRNA, LSU-rRNA)"/>
    <property type="evidence" value="ECO:0007669"/>
    <property type="project" value="InterPro"/>
</dbReference>
<proteinExistence type="predicted"/>
<dbReference type="PROSITE" id="PS50082">
    <property type="entry name" value="WD_REPEATS_2"/>
    <property type="match status" value="1"/>
</dbReference>